<name>A0A9X2BLA2_9VIBR</name>
<gene>
    <name evidence="2" type="ORF">KP803_10530</name>
</gene>
<evidence type="ECO:0008006" key="4">
    <source>
        <dbReference type="Google" id="ProtNLM"/>
    </source>
</evidence>
<protein>
    <recommendedName>
        <fullName evidence="4">DUF1496 domain-containing protein</fullName>
    </recommendedName>
</protein>
<feature type="chain" id="PRO_5040925099" description="DUF1496 domain-containing protein" evidence="1">
    <location>
        <begin position="19"/>
        <end position="90"/>
    </location>
</feature>
<organism evidence="2 3">
    <name type="scientific">Vibrio amylolyticus</name>
    <dbReference type="NCBI Taxonomy" id="2847292"/>
    <lineage>
        <taxon>Bacteria</taxon>
        <taxon>Pseudomonadati</taxon>
        <taxon>Pseudomonadota</taxon>
        <taxon>Gammaproteobacteria</taxon>
        <taxon>Vibrionales</taxon>
        <taxon>Vibrionaceae</taxon>
        <taxon>Vibrio</taxon>
    </lineage>
</organism>
<evidence type="ECO:0000313" key="3">
    <source>
        <dbReference type="Proteomes" id="UP001139559"/>
    </source>
</evidence>
<proteinExistence type="predicted"/>
<evidence type="ECO:0000313" key="2">
    <source>
        <dbReference type="EMBL" id="MCK6263708.1"/>
    </source>
</evidence>
<sequence>MKKLIIAAYLLVSFSAMAQTTHVIQQAFGVAPPKVAYGFKECSTNQYVNGDCYVVSKGVLFIFNDELPPSAIKKVDLEDGFYSEDEIKNL</sequence>
<evidence type="ECO:0000256" key="1">
    <source>
        <dbReference type="SAM" id="SignalP"/>
    </source>
</evidence>
<reference evidence="2" key="1">
    <citation type="submission" date="2021-11" db="EMBL/GenBank/DDBJ databases">
        <title>Vibrio ZSDE26 sp. nov. and Vibrio ZSDZ34 sp. nov., isolated from coastal seawater in Qingdao.</title>
        <authorList>
            <person name="Zhang P."/>
        </authorList>
    </citation>
    <scope>NUCLEOTIDE SEQUENCE</scope>
    <source>
        <strain evidence="2">ZSDE26</strain>
    </source>
</reference>
<dbReference type="RefSeq" id="WP_248008798.1">
    <property type="nucleotide sequence ID" value="NZ_JAJHVV010000006.1"/>
</dbReference>
<feature type="signal peptide" evidence="1">
    <location>
        <begin position="1"/>
        <end position="18"/>
    </location>
</feature>
<dbReference type="Proteomes" id="UP001139559">
    <property type="component" value="Unassembled WGS sequence"/>
</dbReference>
<dbReference type="EMBL" id="JAJHVV010000006">
    <property type="protein sequence ID" value="MCK6263708.1"/>
    <property type="molecule type" value="Genomic_DNA"/>
</dbReference>
<dbReference type="AlphaFoldDB" id="A0A9X2BLA2"/>
<comment type="caution">
    <text evidence="2">The sequence shown here is derived from an EMBL/GenBank/DDBJ whole genome shotgun (WGS) entry which is preliminary data.</text>
</comment>
<keyword evidence="1" id="KW-0732">Signal</keyword>
<accession>A0A9X2BLA2</accession>
<keyword evidence="3" id="KW-1185">Reference proteome</keyword>